<name>A0A426ZLV8_ENSVE</name>
<reference evidence="2 3" key="1">
    <citation type="journal article" date="2014" name="Agronomy (Basel)">
        <title>A Draft Genome Sequence for Ensete ventricosum, the Drought-Tolerant Tree Against Hunger.</title>
        <authorList>
            <person name="Harrison J."/>
            <person name="Moore K.A."/>
            <person name="Paszkiewicz K."/>
            <person name="Jones T."/>
            <person name="Grant M."/>
            <person name="Ambacheew D."/>
            <person name="Muzemil S."/>
            <person name="Studholme D.J."/>
        </authorList>
    </citation>
    <scope>NUCLEOTIDE SEQUENCE [LARGE SCALE GENOMIC DNA]</scope>
</reference>
<dbReference type="Pfam" id="PF14309">
    <property type="entry name" value="DUF4378"/>
    <property type="match status" value="1"/>
</dbReference>
<dbReference type="Proteomes" id="UP000287651">
    <property type="component" value="Unassembled WGS sequence"/>
</dbReference>
<dbReference type="PANTHER" id="PTHR46836:SF8">
    <property type="entry name" value="AFADIN"/>
    <property type="match status" value="1"/>
</dbReference>
<evidence type="ECO:0000313" key="3">
    <source>
        <dbReference type="Proteomes" id="UP000287651"/>
    </source>
</evidence>
<comment type="caution">
    <text evidence="2">The sequence shown here is derived from an EMBL/GenBank/DDBJ whole genome shotgun (WGS) entry which is preliminary data.</text>
</comment>
<dbReference type="EMBL" id="AMZH03005984">
    <property type="protein sequence ID" value="RRT64972.1"/>
    <property type="molecule type" value="Genomic_DNA"/>
</dbReference>
<evidence type="ECO:0000313" key="2">
    <source>
        <dbReference type="EMBL" id="RRT64972.1"/>
    </source>
</evidence>
<proteinExistence type="predicted"/>
<gene>
    <name evidence="2" type="ORF">B296_00040144</name>
</gene>
<accession>A0A426ZLV8</accession>
<dbReference type="InterPro" id="IPR025486">
    <property type="entry name" value="DUF4378"/>
</dbReference>
<feature type="domain" description="DUF4378" evidence="1">
    <location>
        <begin position="4"/>
        <end position="103"/>
    </location>
</feature>
<evidence type="ECO:0000259" key="1">
    <source>
        <dbReference type="Pfam" id="PF14309"/>
    </source>
</evidence>
<dbReference type="AlphaFoldDB" id="A0A426ZLV8"/>
<protein>
    <recommendedName>
        <fullName evidence="1">DUF4378 domain-containing protein</fullName>
    </recommendedName>
</protein>
<sequence length="111" mass="13087">MMASWSGSERKLLFDLVNCSLVGVIAPHIDLHPWVRSKKKSMHRWEPEGLVERLWEMVVKQRKELGCNLEDKILDPRWLDVEDDTDVIVKEIERMLNDDLWEETVAEFIIG</sequence>
<organism evidence="2 3">
    <name type="scientific">Ensete ventricosum</name>
    <name type="common">Abyssinian banana</name>
    <name type="synonym">Musa ensete</name>
    <dbReference type="NCBI Taxonomy" id="4639"/>
    <lineage>
        <taxon>Eukaryota</taxon>
        <taxon>Viridiplantae</taxon>
        <taxon>Streptophyta</taxon>
        <taxon>Embryophyta</taxon>
        <taxon>Tracheophyta</taxon>
        <taxon>Spermatophyta</taxon>
        <taxon>Magnoliopsida</taxon>
        <taxon>Liliopsida</taxon>
        <taxon>Zingiberales</taxon>
        <taxon>Musaceae</taxon>
        <taxon>Ensete</taxon>
    </lineage>
</organism>
<dbReference type="PANTHER" id="PTHR46836">
    <property type="entry name" value="AFADIN"/>
    <property type="match status" value="1"/>
</dbReference>